<dbReference type="PANTHER" id="PTHR46540:SF1">
    <property type="entry name" value="TETRATRICOPEPTIDE REPEAT PROTEIN 12"/>
    <property type="match status" value="1"/>
</dbReference>
<dbReference type="VEuPathDB" id="HostDB:ENSMMUG00000014328"/>
<proteinExistence type="predicted"/>
<reference evidence="11" key="1">
    <citation type="journal article" date="2007" name="Science">
        <title>Evolutionary and biomedical insights from the rhesus macaque genome.</title>
        <authorList>
            <person name="Gibbs R.A."/>
            <person name="Rogers J."/>
            <person name="Katze M.G."/>
            <person name="Bumgarner R."/>
            <person name="Weinstock G.M."/>
            <person name="Mardis E.R."/>
            <person name="Remington K.A."/>
            <person name="Strausberg R.L."/>
            <person name="Venter J.C."/>
            <person name="Wilson R.K."/>
            <person name="Batzer M.A."/>
            <person name="Bustamante C.D."/>
            <person name="Eichler E.E."/>
            <person name="Hahn M.W."/>
            <person name="Hardison R.C."/>
            <person name="Makova K.D."/>
            <person name="Miller W."/>
            <person name="Milosavljevic A."/>
            <person name="Palermo R.E."/>
            <person name="Siepel A."/>
            <person name="Sikela J.M."/>
            <person name="Attaway T."/>
            <person name="Bell S."/>
            <person name="Bernard K.E."/>
            <person name="Buhay C.J."/>
            <person name="Chandrabose M.N."/>
            <person name="Dao M."/>
            <person name="Davis C."/>
            <person name="Delehaunty K.D."/>
            <person name="Ding Y."/>
            <person name="Dinh H.H."/>
            <person name="Dugan-Rocha S."/>
            <person name="Fulton L.A."/>
            <person name="Gabisi R.A."/>
            <person name="Garner T.T."/>
            <person name="Godfrey J."/>
            <person name="Hawes A.C."/>
            <person name="Hernandez J."/>
            <person name="Hines S."/>
            <person name="Holder M."/>
            <person name="Hume J."/>
            <person name="Jhangiani S.N."/>
            <person name="Joshi V."/>
            <person name="Khan Z.M."/>
            <person name="Kirkness E.F."/>
            <person name="Cree A."/>
            <person name="Fowler R.G."/>
            <person name="Lee S."/>
            <person name="Lewis L.R."/>
            <person name="Li Z."/>
            <person name="Liu Y.-S."/>
            <person name="Moore S.M."/>
            <person name="Muzny D."/>
            <person name="Nazareth L.V."/>
            <person name="Ngo D.N."/>
            <person name="Okwuonu G.O."/>
            <person name="Pai G."/>
            <person name="Parker D."/>
            <person name="Paul H.A."/>
            <person name="Pfannkoch C."/>
            <person name="Pohl C.S."/>
            <person name="Rogers Y.-H.C."/>
            <person name="Ruiz S.J."/>
            <person name="Sabo A."/>
            <person name="Santibanez J."/>
            <person name="Schneider B.W."/>
            <person name="Smith S.M."/>
            <person name="Sodergren E."/>
            <person name="Svatek A.F."/>
            <person name="Utterback T.R."/>
            <person name="Vattathil S."/>
            <person name="Warren W."/>
            <person name="White C.S."/>
            <person name="Chinwalla A.T."/>
            <person name="Feng Y."/>
            <person name="Halpern A.L."/>
            <person name="Hillier L.W."/>
            <person name="Huang X."/>
            <person name="Minx P."/>
            <person name="Nelson J.O."/>
            <person name="Pepin K.H."/>
            <person name="Qin X."/>
            <person name="Sutton G.G."/>
            <person name="Venter E."/>
            <person name="Walenz B.P."/>
            <person name="Wallis J.W."/>
            <person name="Worley K.C."/>
            <person name="Yang S.-P."/>
            <person name="Jones S.M."/>
            <person name="Marra M.A."/>
            <person name="Rocchi M."/>
            <person name="Schein J.E."/>
            <person name="Baertsch R."/>
            <person name="Clarke L."/>
            <person name="Csuros M."/>
            <person name="Glasscock J."/>
            <person name="Harris R.A."/>
            <person name="Havlak P."/>
            <person name="Jackson A.R."/>
            <person name="Jiang H."/>
            <person name="Liu Y."/>
            <person name="Messina D.N."/>
            <person name="Shen Y."/>
            <person name="Song H.X.-Z."/>
            <person name="Wylie T."/>
            <person name="Zhang L."/>
            <person name="Birney E."/>
            <person name="Han K."/>
            <person name="Konkel M.K."/>
            <person name="Lee J."/>
            <person name="Smit A.F.A."/>
            <person name="Ullmer B."/>
            <person name="Wang H."/>
            <person name="Xing J."/>
            <person name="Burhans R."/>
            <person name="Cheng Z."/>
            <person name="Karro J.E."/>
            <person name="Ma J."/>
            <person name="Raney B."/>
            <person name="She X."/>
            <person name="Cox M.J."/>
            <person name="Demuth J.P."/>
            <person name="Dumas L.J."/>
            <person name="Han S.-G."/>
            <person name="Hopkins J."/>
            <person name="Karimpour-Fard A."/>
            <person name="Kim Y.H."/>
            <person name="Pollack J.R."/>
            <person name="Vinar T."/>
            <person name="Addo-Quaye C."/>
            <person name="Degenhardt J."/>
            <person name="Denby A."/>
            <person name="Hubisz M.J."/>
            <person name="Indap A."/>
            <person name="Kosiol C."/>
            <person name="Lahn B.T."/>
            <person name="Lawson H.A."/>
            <person name="Marklein A."/>
            <person name="Nielsen R."/>
            <person name="Vallender E.J."/>
            <person name="Clark A.G."/>
            <person name="Ferguson B."/>
            <person name="Hernandez R.D."/>
            <person name="Hirani K."/>
            <person name="Kehrer-Sawatzki H."/>
            <person name="Kolb J."/>
            <person name="Patil S."/>
            <person name="Pu L.-L."/>
            <person name="Ren Y."/>
            <person name="Smith D.G."/>
            <person name="Wheeler D.A."/>
            <person name="Schenck I."/>
            <person name="Ball E.V."/>
            <person name="Chen R."/>
            <person name="Cooper D.N."/>
            <person name="Giardine B."/>
            <person name="Hsu F."/>
            <person name="Kent W.J."/>
            <person name="Lesk A."/>
            <person name="Nelson D.L."/>
            <person name="O'brien W.E."/>
            <person name="Pruefer K."/>
            <person name="Stenson P.D."/>
            <person name="Wallace J.C."/>
            <person name="Ke H."/>
            <person name="Liu X.-M."/>
            <person name="Wang P."/>
            <person name="Xiang A.P."/>
            <person name="Yang F."/>
            <person name="Barber G.P."/>
            <person name="Haussler D."/>
            <person name="Karolchik D."/>
            <person name="Kern A.D."/>
            <person name="Kuhn R.M."/>
            <person name="Smith K.E."/>
            <person name="Zwieg A.S."/>
        </authorList>
    </citation>
    <scope>NUCLEOTIDE SEQUENCE [LARGE SCALE GENOMIC DNA]</scope>
    <source>
        <strain evidence="11">17573</strain>
    </source>
</reference>
<evidence type="ECO:0000313" key="12">
    <source>
        <dbReference type="VGNC" id="VGNC:79401"/>
    </source>
</evidence>
<dbReference type="SUPFAM" id="SSF48371">
    <property type="entry name" value="ARM repeat"/>
    <property type="match status" value="1"/>
</dbReference>
<dbReference type="SMR" id="A0A5F7ZU19"/>
<evidence type="ECO:0000256" key="7">
    <source>
        <dbReference type="ARBA" id="ARBA00060127"/>
    </source>
</evidence>
<dbReference type="PROSITE" id="PS50005">
    <property type="entry name" value="TPR"/>
    <property type="match status" value="1"/>
</dbReference>
<evidence type="ECO:0000256" key="3">
    <source>
        <dbReference type="ARBA" id="ARBA00022553"/>
    </source>
</evidence>
<evidence type="ECO:0000256" key="2">
    <source>
        <dbReference type="ARBA" id="ARBA00022490"/>
    </source>
</evidence>
<dbReference type="GO" id="GO:0030030">
    <property type="term" value="P:cell projection organization"/>
    <property type="evidence" value="ECO:0007669"/>
    <property type="project" value="UniProtKB-KW"/>
</dbReference>
<dbReference type="SUPFAM" id="SSF48452">
    <property type="entry name" value="TPR-like"/>
    <property type="match status" value="1"/>
</dbReference>
<evidence type="ECO:0000256" key="9">
    <source>
        <dbReference type="PROSITE-ProRule" id="PRU00339"/>
    </source>
</evidence>
<evidence type="ECO:0000313" key="11">
    <source>
        <dbReference type="Proteomes" id="UP000006718"/>
    </source>
</evidence>
<protein>
    <recommendedName>
        <fullName evidence="8">Tetratricopeptide repeat protein 12</fullName>
    </recommendedName>
</protein>
<sequence>MDADQEKDLQKFLKNVDEITNLIQEMNSDDPVVQQNAVLETEKRLLLMEEDQEEDECRTTLNKTVISPPQTAVKSAEEVNSEAFLASVEKDAKERAKRRRENKVLADALKDKGNEAFAEGNYETAILHYSEGLEKLKDVKVLYTNRAQAYMKLKNYEKALVDCEWALKCDEKCTKAYFHMGKANLALKNYSVSRECYKKILEINPKLQTQVKDYLNQVDLQEKADLQEKEAHELLDSGKNTAVNTKNLLETLSKPDQIPLFYAGGIEILTEMIKECTEQTLFRMHDGFSIISDNEVIRRCFSTAGKDAIEETVCVSVLKLWQAVCCGNEENQRVLVMHPDRARLLATLLSSKVLAIRQQSLALLLQLAQTESGRSLIISHLDLTRLLEALVSFLDFSDKEANTAMGLFTDLALEERFQVWFQANLPGVLPAVTSVLKTDPKVSSSSALCQCIAIMGNLSAEPATRRHMAACEEFGDGCLSLLARCEENVALFREVIYTLLGLMMNLCLQAPFVSERAAGVLSRTLSSSLKIVEEALQAGVVKKMMKFLKTGGETASRYAVKILAICTNSYHEAREEVIRLDKKLSIMMKLLSSEDEVLVGNAALCLGNCMEVPNVASSLLKTDLLQVLLRLAGSDTQKTAVQVNAGIALGKLCTAEPRYAVDTEPG</sequence>
<dbReference type="Gene3D" id="1.25.40.10">
    <property type="entry name" value="Tetratricopeptide repeat domain"/>
    <property type="match status" value="1"/>
</dbReference>
<comment type="function">
    <text evidence="7">Cytoplasmic protein that plays a role in the proper assembly of dynein arm complexes in motile cilia in both respiratory cells and sperm flagella.</text>
</comment>
<keyword evidence="6 9" id="KW-0802">TPR repeat</keyword>
<dbReference type="InterPro" id="IPR011990">
    <property type="entry name" value="TPR-like_helical_dom_sf"/>
</dbReference>
<keyword evidence="11" id="KW-1185">Reference proteome</keyword>
<dbReference type="PANTHER" id="PTHR46540">
    <property type="entry name" value="TETRATRICOPEPTIDE REPEAT PROTEIN 12"/>
    <property type="match status" value="1"/>
</dbReference>
<gene>
    <name evidence="10 12" type="primary">TTC12</name>
</gene>
<dbReference type="Ensembl" id="ENSMMUT00000084455.1">
    <property type="protein sequence ID" value="ENSMMUP00000068125.1"/>
    <property type="gene ID" value="ENSMMUG00000014328.4"/>
</dbReference>
<accession>A0A5F7ZU19</accession>
<evidence type="ECO:0000313" key="10">
    <source>
        <dbReference type="Ensembl" id="ENSMMUP00000068125.1"/>
    </source>
</evidence>
<dbReference type="SMART" id="SM00028">
    <property type="entry name" value="TPR"/>
    <property type="match status" value="3"/>
</dbReference>
<dbReference type="Bgee" id="ENSMMUG00000014328">
    <property type="expression patterns" value="Expressed in spermatid and 20 other cell types or tissues"/>
</dbReference>
<dbReference type="InterPro" id="IPR011989">
    <property type="entry name" value="ARM-like"/>
</dbReference>
<comment type="subcellular location">
    <subcellularLocation>
        <location evidence="1">Cytoplasm</location>
    </subcellularLocation>
</comment>
<name>A0A5F7ZU19_MACMU</name>
<dbReference type="GO" id="GO:0005737">
    <property type="term" value="C:cytoplasm"/>
    <property type="evidence" value="ECO:0007669"/>
    <property type="project" value="UniProtKB-SubCell"/>
</dbReference>
<evidence type="ECO:0000256" key="4">
    <source>
        <dbReference type="ARBA" id="ARBA00022737"/>
    </source>
</evidence>
<evidence type="ECO:0000256" key="8">
    <source>
        <dbReference type="ARBA" id="ARBA00073938"/>
    </source>
</evidence>
<dbReference type="FunFam" id="1.25.40.10:FF:000391">
    <property type="entry name" value="Tetratricopeptide repeat domain 12"/>
    <property type="match status" value="1"/>
</dbReference>
<keyword evidence="4" id="KW-0677">Repeat</keyword>
<dbReference type="InterPro" id="IPR016024">
    <property type="entry name" value="ARM-type_fold"/>
</dbReference>
<organism evidence="10 11">
    <name type="scientific">Macaca mulatta</name>
    <name type="common">Rhesus macaque</name>
    <dbReference type="NCBI Taxonomy" id="9544"/>
    <lineage>
        <taxon>Eukaryota</taxon>
        <taxon>Metazoa</taxon>
        <taxon>Chordata</taxon>
        <taxon>Craniata</taxon>
        <taxon>Vertebrata</taxon>
        <taxon>Euteleostomi</taxon>
        <taxon>Mammalia</taxon>
        <taxon>Eutheria</taxon>
        <taxon>Euarchontoglires</taxon>
        <taxon>Primates</taxon>
        <taxon>Haplorrhini</taxon>
        <taxon>Catarrhini</taxon>
        <taxon>Cercopithecidae</taxon>
        <taxon>Cercopithecinae</taxon>
        <taxon>Macaca</taxon>
    </lineage>
</organism>
<dbReference type="Gene3D" id="1.25.10.10">
    <property type="entry name" value="Leucine-rich Repeat Variant"/>
    <property type="match status" value="1"/>
</dbReference>
<dbReference type="Proteomes" id="UP000006718">
    <property type="component" value="Chromosome 14"/>
</dbReference>
<dbReference type="VGNC" id="VGNC:79401">
    <property type="gene designation" value="TTC12"/>
</dbReference>
<dbReference type="Pfam" id="PF13181">
    <property type="entry name" value="TPR_8"/>
    <property type="match status" value="1"/>
</dbReference>
<dbReference type="ExpressionAtlas" id="A0A5F7ZU19">
    <property type="expression patterns" value="baseline"/>
</dbReference>
<reference evidence="10" key="2">
    <citation type="submission" date="2019-01" db="EMBL/GenBank/DDBJ databases">
        <authorList>
            <person name="Graves T."/>
            <person name="Eichler E.E."/>
            <person name="Wilson R.K."/>
        </authorList>
    </citation>
    <scope>NUCLEOTIDE SEQUENCE [LARGE SCALE GENOMIC DNA]</scope>
    <source>
        <strain evidence="10">17573</strain>
    </source>
</reference>
<keyword evidence="2" id="KW-0963">Cytoplasm</keyword>
<feature type="repeat" description="TPR" evidence="9">
    <location>
        <begin position="174"/>
        <end position="207"/>
    </location>
</feature>
<evidence type="ECO:0000256" key="6">
    <source>
        <dbReference type="ARBA" id="ARBA00022803"/>
    </source>
</evidence>
<keyword evidence="5" id="KW-0970">Cilium biogenesis/degradation</keyword>
<keyword evidence="3" id="KW-0597">Phosphoprotein</keyword>
<evidence type="ECO:0000256" key="5">
    <source>
        <dbReference type="ARBA" id="ARBA00022794"/>
    </source>
</evidence>
<dbReference type="GeneTree" id="ENSGT00940000161758"/>
<dbReference type="InterPro" id="IPR019734">
    <property type="entry name" value="TPR_rpt"/>
</dbReference>
<reference evidence="10" key="4">
    <citation type="submission" date="2025-09" db="UniProtKB">
        <authorList>
            <consortium name="Ensembl"/>
        </authorList>
    </citation>
    <scope>IDENTIFICATION</scope>
    <source>
        <strain evidence="10">17573</strain>
    </source>
</reference>
<dbReference type="InterPro" id="IPR043195">
    <property type="entry name" value="TTC12"/>
</dbReference>
<dbReference type="Pfam" id="PF00515">
    <property type="entry name" value="TPR_1"/>
    <property type="match status" value="1"/>
</dbReference>
<evidence type="ECO:0000256" key="1">
    <source>
        <dbReference type="ARBA" id="ARBA00004496"/>
    </source>
</evidence>
<reference evidence="10" key="3">
    <citation type="submission" date="2025-08" db="UniProtKB">
        <authorList>
            <consortium name="Ensembl"/>
        </authorList>
    </citation>
    <scope>IDENTIFICATION</scope>
    <source>
        <strain evidence="10">17573</strain>
    </source>
</reference>
<dbReference type="AlphaFoldDB" id="A0A5F7ZU19"/>